<name>A0ABZ0L251_9BACL</name>
<dbReference type="Gene3D" id="1.20.120.570">
    <property type="entry name" value="YkyA-like"/>
    <property type="match status" value="1"/>
</dbReference>
<feature type="coiled-coil region" evidence="1">
    <location>
        <begin position="160"/>
        <end position="187"/>
    </location>
</feature>
<protein>
    <submittedName>
        <fullName evidence="2">YkyA family protein</fullName>
    </submittedName>
</protein>
<dbReference type="SUPFAM" id="SSF140423">
    <property type="entry name" value="MW0975(SA0943)-like"/>
    <property type="match status" value="1"/>
</dbReference>
<gene>
    <name evidence="2" type="ORF">QWT69_09845</name>
</gene>
<keyword evidence="3" id="KW-1185">Reference proteome</keyword>
<accession>A0ABZ0L251</accession>
<dbReference type="InterPro" id="IPR036785">
    <property type="entry name" value="YkyA-like_sf"/>
</dbReference>
<dbReference type="Proteomes" id="UP001303902">
    <property type="component" value="Chromosome"/>
</dbReference>
<dbReference type="EMBL" id="CP129118">
    <property type="protein sequence ID" value="WOV86249.1"/>
    <property type="molecule type" value="Genomic_DNA"/>
</dbReference>
<organism evidence="2 3">
    <name type="scientific">Sporosarcina oncorhynchi</name>
    <dbReference type="NCBI Taxonomy" id="3056444"/>
    <lineage>
        <taxon>Bacteria</taxon>
        <taxon>Bacillati</taxon>
        <taxon>Bacillota</taxon>
        <taxon>Bacilli</taxon>
        <taxon>Bacillales</taxon>
        <taxon>Caryophanaceae</taxon>
        <taxon>Sporosarcina</taxon>
    </lineage>
</organism>
<evidence type="ECO:0000313" key="2">
    <source>
        <dbReference type="EMBL" id="WOV86249.1"/>
    </source>
</evidence>
<sequence length="213" mass="24493">MKMKVVGLLAAVMLIVSGCSIGVSMEKQLSDTLTKMNDIESTYRSAQSKLTELEQTEQKTFTETMELTKEDVDQLRSKVDELKKLNEERLANLDEEESAINEAKTHIKELEGIKDKASESEKKSIDELTDTVSQRYELHAVFINEYKKLTSIQKEFYDMLPKEDVQLDELKNKVEEVNTQNEVVKEAITKFNESTKKVNEVKDNVFKSLKKDE</sequence>
<feature type="coiled-coil region" evidence="1">
    <location>
        <begin position="36"/>
        <end position="120"/>
    </location>
</feature>
<dbReference type="Pfam" id="PF10368">
    <property type="entry name" value="YkyA"/>
    <property type="match status" value="1"/>
</dbReference>
<proteinExistence type="predicted"/>
<dbReference type="PROSITE" id="PS51257">
    <property type="entry name" value="PROKAR_LIPOPROTEIN"/>
    <property type="match status" value="1"/>
</dbReference>
<evidence type="ECO:0000256" key="1">
    <source>
        <dbReference type="SAM" id="Coils"/>
    </source>
</evidence>
<reference evidence="2 3" key="1">
    <citation type="submission" date="2023-06" db="EMBL/GenBank/DDBJ databases">
        <title>Sporosarcina sp. nov., isolated from Korean tranditional fermented seafood 'Jeotgal'.</title>
        <authorList>
            <person name="Yang A.I."/>
            <person name="Shin N.-R."/>
        </authorList>
    </citation>
    <scope>NUCLEOTIDE SEQUENCE [LARGE SCALE GENOMIC DNA]</scope>
    <source>
        <strain evidence="2 3">T2O-4</strain>
    </source>
</reference>
<dbReference type="InterPro" id="IPR019454">
    <property type="entry name" value="Lipoprot_YkyA-like"/>
</dbReference>
<keyword evidence="1" id="KW-0175">Coiled coil</keyword>
<evidence type="ECO:0000313" key="3">
    <source>
        <dbReference type="Proteomes" id="UP001303902"/>
    </source>
</evidence>
<dbReference type="RefSeq" id="WP_317965237.1">
    <property type="nucleotide sequence ID" value="NZ_CP129118.1"/>
</dbReference>